<dbReference type="Proteomes" id="UP000228816">
    <property type="component" value="Unassembled WGS sequence"/>
</dbReference>
<dbReference type="InterPro" id="IPR029063">
    <property type="entry name" value="SAM-dependent_MTases_sf"/>
</dbReference>
<gene>
    <name evidence="5" type="ORF">COS44_00190</name>
</gene>
<keyword evidence="2" id="KW-0808">Transferase</keyword>
<dbReference type="EC" id="2.1.1.-" evidence="3"/>
<dbReference type="EMBL" id="PEUS01000007">
    <property type="protein sequence ID" value="PIV14207.1"/>
    <property type="molecule type" value="Genomic_DNA"/>
</dbReference>
<sequence>MPKVINHKRINKAVALPLNLPLGENSKKKEIEEEKPPFETTTLWDYPKQSYGKKPKGNNKFQGVTPAFIIWNMLQRYTKPGDLVVDPMAGSGTTIDVCVEEGRKVIGYDINPQHPKIIKNDSRKIPLKDNSVDMVFIDSPYGDNVSYSNEAADIGKISAENPNFYEELEKVAQEIYRVLKPGKIMGWLIGDQWVKRKFTPVGFKIYQILVDNVKFEPIDLVCVTRRNQSSNTRIWHYRAQKFNFFLRGFKYLILVKKPNGENENNQLATKVKWQKYK</sequence>
<organism evidence="5 6">
    <name type="scientific">bacterium (Candidatus Gribaldobacteria) CG03_land_8_20_14_0_80_36_40</name>
    <dbReference type="NCBI Taxonomy" id="2014271"/>
    <lineage>
        <taxon>Bacteria</taxon>
        <taxon>Candidatus Gribaldobacteria</taxon>
    </lineage>
</organism>
<evidence type="ECO:0000256" key="2">
    <source>
        <dbReference type="ARBA" id="ARBA00022679"/>
    </source>
</evidence>
<protein>
    <recommendedName>
        <fullName evidence="3">Methyltransferase</fullName>
        <ecNumber evidence="3">2.1.1.-</ecNumber>
    </recommendedName>
</protein>
<reference evidence="6" key="1">
    <citation type="submission" date="2017-09" db="EMBL/GenBank/DDBJ databases">
        <title>Depth-based differentiation of microbial function through sediment-hosted aquifers and enrichment of novel symbionts in the deep terrestrial subsurface.</title>
        <authorList>
            <person name="Probst A.J."/>
            <person name="Ladd B."/>
            <person name="Jarett J.K."/>
            <person name="Geller-Mcgrath D.E."/>
            <person name="Sieber C.M.K."/>
            <person name="Emerson J.B."/>
            <person name="Anantharaman K."/>
            <person name="Thomas B.C."/>
            <person name="Malmstrom R."/>
            <person name="Stieglmeier M."/>
            <person name="Klingl A."/>
            <person name="Woyke T."/>
            <person name="Ryan C.M."/>
            <person name="Banfield J.F."/>
        </authorList>
    </citation>
    <scope>NUCLEOTIDE SEQUENCE [LARGE SCALE GENOMIC DNA]</scope>
</reference>
<keyword evidence="1 5" id="KW-0489">Methyltransferase</keyword>
<proteinExistence type="inferred from homology"/>
<dbReference type="CDD" id="cd02440">
    <property type="entry name" value="AdoMet_MTases"/>
    <property type="match status" value="1"/>
</dbReference>
<dbReference type="PRINTS" id="PR00508">
    <property type="entry name" value="S21N4MTFRASE"/>
</dbReference>
<evidence type="ECO:0000313" key="6">
    <source>
        <dbReference type="Proteomes" id="UP000228816"/>
    </source>
</evidence>
<evidence type="ECO:0000259" key="4">
    <source>
        <dbReference type="Pfam" id="PF01555"/>
    </source>
</evidence>
<evidence type="ECO:0000313" key="5">
    <source>
        <dbReference type="EMBL" id="PIV14207.1"/>
    </source>
</evidence>
<dbReference type="SUPFAM" id="SSF53335">
    <property type="entry name" value="S-adenosyl-L-methionine-dependent methyltransferases"/>
    <property type="match status" value="2"/>
</dbReference>
<accession>A0A2M7BZP1</accession>
<dbReference type="Pfam" id="PF01555">
    <property type="entry name" value="N6_N4_Mtase"/>
    <property type="match status" value="2"/>
</dbReference>
<name>A0A2M7BZP1_9BACT</name>
<feature type="domain" description="DNA methylase N-4/N-6" evidence="4">
    <location>
        <begin position="132"/>
        <end position="266"/>
    </location>
</feature>
<dbReference type="InterPro" id="IPR001091">
    <property type="entry name" value="RM_Methyltransferase"/>
</dbReference>
<dbReference type="AlphaFoldDB" id="A0A2M7BZP1"/>
<comment type="similarity">
    <text evidence="3">Belongs to the N(4)/N(6)-methyltransferase family.</text>
</comment>
<evidence type="ECO:0000256" key="3">
    <source>
        <dbReference type="RuleBase" id="RU362026"/>
    </source>
</evidence>
<feature type="domain" description="DNA methylase N-4/N-6" evidence="4">
    <location>
        <begin position="24"/>
        <end position="119"/>
    </location>
</feature>
<evidence type="ECO:0000256" key="1">
    <source>
        <dbReference type="ARBA" id="ARBA00022603"/>
    </source>
</evidence>
<dbReference type="InterPro" id="IPR002941">
    <property type="entry name" value="DNA_methylase_N4/N6"/>
</dbReference>
<dbReference type="GO" id="GO:0008170">
    <property type="term" value="F:N-methyltransferase activity"/>
    <property type="evidence" value="ECO:0007669"/>
    <property type="project" value="InterPro"/>
</dbReference>
<dbReference type="GO" id="GO:0003677">
    <property type="term" value="F:DNA binding"/>
    <property type="evidence" value="ECO:0007669"/>
    <property type="project" value="InterPro"/>
</dbReference>
<dbReference type="Gene3D" id="3.40.50.150">
    <property type="entry name" value="Vaccinia Virus protein VP39"/>
    <property type="match status" value="2"/>
</dbReference>
<comment type="caution">
    <text evidence="5">The sequence shown here is derived from an EMBL/GenBank/DDBJ whole genome shotgun (WGS) entry which is preliminary data.</text>
</comment>
<dbReference type="GO" id="GO:0032259">
    <property type="term" value="P:methylation"/>
    <property type="evidence" value="ECO:0007669"/>
    <property type="project" value="UniProtKB-KW"/>
</dbReference>